<keyword evidence="1" id="KW-0863">Zinc-finger</keyword>
<dbReference type="PROSITE" id="PS00028">
    <property type="entry name" value="ZINC_FINGER_C2H2_1"/>
    <property type="match status" value="2"/>
</dbReference>
<feature type="compositionally biased region" description="Acidic residues" evidence="2">
    <location>
        <begin position="630"/>
        <end position="650"/>
    </location>
</feature>
<gene>
    <name evidence="4" type="ORF">KUF71_006423</name>
</gene>
<organism evidence="4 5">
    <name type="scientific">Frankliniella fusca</name>
    <dbReference type="NCBI Taxonomy" id="407009"/>
    <lineage>
        <taxon>Eukaryota</taxon>
        <taxon>Metazoa</taxon>
        <taxon>Ecdysozoa</taxon>
        <taxon>Arthropoda</taxon>
        <taxon>Hexapoda</taxon>
        <taxon>Insecta</taxon>
        <taxon>Pterygota</taxon>
        <taxon>Neoptera</taxon>
        <taxon>Paraneoptera</taxon>
        <taxon>Thysanoptera</taxon>
        <taxon>Terebrantia</taxon>
        <taxon>Thripoidea</taxon>
        <taxon>Thripidae</taxon>
        <taxon>Frankliniella</taxon>
    </lineage>
</organism>
<keyword evidence="5" id="KW-1185">Reference proteome</keyword>
<dbReference type="PANTHER" id="PTHR31912:SF34">
    <property type="entry name" value="NOTOCHORD-RELATED PROTEIN"/>
    <property type="match status" value="1"/>
</dbReference>
<keyword evidence="1" id="KW-0862">Zinc</keyword>
<protein>
    <submittedName>
        <fullName evidence="4">Zinc finger protein 322</fullName>
    </submittedName>
</protein>
<keyword evidence="1" id="KW-0479">Metal-binding</keyword>
<dbReference type="PROSITE" id="PS50157">
    <property type="entry name" value="ZINC_FINGER_C2H2_2"/>
    <property type="match status" value="2"/>
</dbReference>
<reference evidence="4" key="2">
    <citation type="journal article" date="2023" name="BMC Genomics">
        <title>Pest status, molecular evolution, and epigenetic factors derived from the genome assembly of Frankliniella fusca, a thysanopteran phytovirus vector.</title>
        <authorList>
            <person name="Catto M.A."/>
            <person name="Labadie P.E."/>
            <person name="Jacobson A.L."/>
            <person name="Kennedy G.G."/>
            <person name="Srinivasan R."/>
            <person name="Hunt B.G."/>
        </authorList>
    </citation>
    <scope>NUCLEOTIDE SEQUENCE</scope>
    <source>
        <strain evidence="4">PL_HMW_Pooled</strain>
    </source>
</reference>
<evidence type="ECO:0000259" key="3">
    <source>
        <dbReference type="PROSITE" id="PS50157"/>
    </source>
</evidence>
<sequence>MAAALINEYNYEYLCVPCDRVFVGKDDFLSHLRRTPHAVPILCGKCNQEYHHLTSLIRHIKNTHIQEAQNNDVILDQMEVDGAVGDGVEENPDCGGEDADHGDQMEQVSEEESSDEEIVDLVRSAGQMTLNLRQSGSVTGSAIERFQHECFKMVRDTSKSLKQKVKKFLADENINTPQSRALLQELHVDDPFSQLRTMKQQLKYFSSELGLVPPETKFLDYRVDYKLNTETLQYEPTRVAMSFEYIPVIKTLTLLMKNEKIRNLIDAETASQDGIFRSYLDGRRAQTHPLVSRFPKILRLQLYWDDVEVVNPLGSKTTIHKIAAFYFSIQNLPPVESSQLSSIYLLALAYSEDIKTAGGFEKVLAPFLAELRRLESETGVVIDLDIGRPFTLRATLTVLCADSLAAHDIMGLLSPSARHFCRYCMVSRPDFRANLLAVGERRTKAMLEDHVRMVRERRSQEKECGVRKSCSLHLSRGFDATCDIIFDCFHDLLEGVCHWVISLSLRSFINASEYFSLKQFNGRIAAFNYGVNDFKNKPSVNFTVDSLNGSKLKQTGSQMWCLTRIFGFLVADVPEGDENLKLVNLLQAILLIVFSEAVRAEDITRLEELIAEHHILFQRLHVTPENDVFDELSDDENDAEDIDNPDDPAEGEAFAENQRRRAHKKVTPGNKLHHLVHYPEVFRDHGSLIRYWCARYEGRHQIFSKYGSICCNFINIVKSMAQMYQLSTLSGILKTSYRAEEMELQGPQNISVEQTQHMQLLVQYGLIPNCEVCDVEAVSIAGETYRPGLFVVVDSSTPTFAIIKYIYVKGKEVLFVLKSWETVAFENRYCAYHVETSDTQLFIL</sequence>
<feature type="region of interest" description="Disordered" evidence="2">
    <location>
        <begin position="85"/>
        <end position="115"/>
    </location>
</feature>
<feature type="domain" description="C2H2-type" evidence="3">
    <location>
        <begin position="41"/>
        <end position="69"/>
    </location>
</feature>
<feature type="region of interest" description="Disordered" evidence="2">
    <location>
        <begin position="630"/>
        <end position="651"/>
    </location>
</feature>
<dbReference type="AlphaFoldDB" id="A0AAE1LEV2"/>
<reference evidence="4" key="1">
    <citation type="submission" date="2021-07" db="EMBL/GenBank/DDBJ databases">
        <authorList>
            <person name="Catto M.A."/>
            <person name="Jacobson A."/>
            <person name="Kennedy G."/>
            <person name="Labadie P."/>
            <person name="Hunt B.G."/>
            <person name="Srinivasan R."/>
        </authorList>
    </citation>
    <scope>NUCLEOTIDE SEQUENCE</scope>
    <source>
        <strain evidence="4">PL_HMW_Pooled</strain>
        <tissue evidence="4">Head</tissue>
    </source>
</reference>
<dbReference type="Proteomes" id="UP001219518">
    <property type="component" value="Unassembled WGS sequence"/>
</dbReference>
<dbReference type="PANTHER" id="PTHR31912">
    <property type="entry name" value="IP13529P"/>
    <property type="match status" value="1"/>
</dbReference>
<evidence type="ECO:0000256" key="1">
    <source>
        <dbReference type="PROSITE-ProRule" id="PRU00042"/>
    </source>
</evidence>
<name>A0AAE1LEV2_9NEOP</name>
<evidence type="ECO:0000313" key="4">
    <source>
        <dbReference type="EMBL" id="KAK3916865.1"/>
    </source>
</evidence>
<comment type="caution">
    <text evidence="4">The sequence shown here is derived from an EMBL/GenBank/DDBJ whole genome shotgun (WGS) entry which is preliminary data.</text>
</comment>
<dbReference type="InterPro" id="IPR036236">
    <property type="entry name" value="Znf_C2H2_sf"/>
</dbReference>
<dbReference type="EMBL" id="JAHWGI010000635">
    <property type="protein sequence ID" value="KAK3916865.1"/>
    <property type="molecule type" value="Genomic_DNA"/>
</dbReference>
<dbReference type="InterPro" id="IPR013087">
    <property type="entry name" value="Znf_C2H2_type"/>
</dbReference>
<evidence type="ECO:0000313" key="5">
    <source>
        <dbReference type="Proteomes" id="UP001219518"/>
    </source>
</evidence>
<dbReference type="GO" id="GO:0008270">
    <property type="term" value="F:zinc ion binding"/>
    <property type="evidence" value="ECO:0007669"/>
    <property type="project" value="UniProtKB-KW"/>
</dbReference>
<dbReference type="SMART" id="SM00355">
    <property type="entry name" value="ZnF_C2H2"/>
    <property type="match status" value="2"/>
</dbReference>
<dbReference type="SUPFAM" id="SSF57667">
    <property type="entry name" value="beta-beta-alpha zinc fingers"/>
    <property type="match status" value="1"/>
</dbReference>
<proteinExistence type="predicted"/>
<feature type="domain" description="C2H2-type" evidence="3">
    <location>
        <begin position="13"/>
        <end position="38"/>
    </location>
</feature>
<feature type="compositionally biased region" description="Acidic residues" evidence="2">
    <location>
        <begin position="87"/>
        <end position="97"/>
    </location>
</feature>
<dbReference type="Gene3D" id="3.30.160.60">
    <property type="entry name" value="Classic Zinc Finger"/>
    <property type="match status" value="1"/>
</dbReference>
<accession>A0AAE1LEV2</accession>
<evidence type="ECO:0000256" key="2">
    <source>
        <dbReference type="SAM" id="MobiDB-lite"/>
    </source>
</evidence>